<name>A0A537KZ44_9BACT</name>
<proteinExistence type="inferred from homology"/>
<dbReference type="GO" id="GO:0008761">
    <property type="term" value="F:UDP-N-acetylglucosamine 2-epimerase activity"/>
    <property type="evidence" value="ECO:0007669"/>
    <property type="project" value="UniProtKB-EC"/>
</dbReference>
<feature type="domain" description="UDP-N-acetylglucosamine 2-epimerase" evidence="2">
    <location>
        <begin position="24"/>
        <end position="363"/>
    </location>
</feature>
<dbReference type="NCBIfam" id="TIGR00236">
    <property type="entry name" value="wecB"/>
    <property type="match status" value="1"/>
</dbReference>
<protein>
    <submittedName>
        <fullName evidence="3">UDP-N-acetylglucosamine 2-epimerase (Non-hydrolyzing)</fullName>
        <ecNumber evidence="3">5.1.3.14</ecNumber>
    </submittedName>
</protein>
<organism evidence="3 4">
    <name type="scientific">Candidatus Segetimicrobium genomatis</name>
    <dbReference type="NCBI Taxonomy" id="2569760"/>
    <lineage>
        <taxon>Bacteria</taxon>
        <taxon>Bacillati</taxon>
        <taxon>Candidatus Sysuimicrobiota</taxon>
        <taxon>Candidatus Sysuimicrobiia</taxon>
        <taxon>Candidatus Sysuimicrobiales</taxon>
        <taxon>Candidatus Segetimicrobiaceae</taxon>
        <taxon>Candidatus Segetimicrobium</taxon>
    </lineage>
</organism>
<keyword evidence="1 3" id="KW-0413">Isomerase</keyword>
<evidence type="ECO:0000313" key="4">
    <source>
        <dbReference type="Proteomes" id="UP000319353"/>
    </source>
</evidence>
<dbReference type="PANTHER" id="PTHR43174:SF1">
    <property type="entry name" value="UDP-N-ACETYLGLUCOSAMINE 2-EPIMERASE"/>
    <property type="match status" value="1"/>
</dbReference>
<dbReference type="Gene3D" id="3.40.50.2000">
    <property type="entry name" value="Glycogen Phosphorylase B"/>
    <property type="match status" value="2"/>
</dbReference>
<gene>
    <name evidence="3" type="ORF">E6H01_08230</name>
</gene>
<dbReference type="PANTHER" id="PTHR43174">
    <property type="entry name" value="UDP-N-ACETYLGLUCOSAMINE 2-EPIMERASE"/>
    <property type="match status" value="1"/>
</dbReference>
<comment type="caution">
    <text evidence="3">The sequence shown here is derived from an EMBL/GenBank/DDBJ whole genome shotgun (WGS) entry which is preliminary data.</text>
</comment>
<reference evidence="3 4" key="1">
    <citation type="journal article" date="2019" name="Nat. Microbiol.">
        <title>Mediterranean grassland soil C-N compound turnover is dependent on rainfall and depth, and is mediated by genomically divergent microorganisms.</title>
        <authorList>
            <person name="Diamond S."/>
            <person name="Andeer P.F."/>
            <person name="Li Z."/>
            <person name="Crits-Christoph A."/>
            <person name="Burstein D."/>
            <person name="Anantharaman K."/>
            <person name="Lane K.R."/>
            <person name="Thomas B.C."/>
            <person name="Pan C."/>
            <person name="Northen T.R."/>
            <person name="Banfield J.F."/>
        </authorList>
    </citation>
    <scope>NUCLEOTIDE SEQUENCE [LARGE SCALE GENOMIC DNA]</scope>
    <source>
        <strain evidence="3">NP_4</strain>
    </source>
</reference>
<dbReference type="InterPro" id="IPR003331">
    <property type="entry name" value="UDP_GlcNAc_Epimerase_2_dom"/>
</dbReference>
<evidence type="ECO:0000259" key="2">
    <source>
        <dbReference type="Pfam" id="PF02350"/>
    </source>
</evidence>
<accession>A0A537KZ44</accession>
<dbReference type="Pfam" id="PF02350">
    <property type="entry name" value="Epimerase_2"/>
    <property type="match status" value="1"/>
</dbReference>
<dbReference type="SUPFAM" id="SSF53756">
    <property type="entry name" value="UDP-Glycosyltransferase/glycogen phosphorylase"/>
    <property type="match status" value="1"/>
</dbReference>
<evidence type="ECO:0000256" key="1">
    <source>
        <dbReference type="RuleBase" id="RU003513"/>
    </source>
</evidence>
<dbReference type="CDD" id="cd03786">
    <property type="entry name" value="GTB_UDP-GlcNAc_2-Epimerase"/>
    <property type="match status" value="1"/>
</dbReference>
<dbReference type="Proteomes" id="UP000319353">
    <property type="component" value="Unassembled WGS sequence"/>
</dbReference>
<dbReference type="AlphaFoldDB" id="A0A537KZ44"/>
<comment type="similarity">
    <text evidence="1">Belongs to the UDP-N-acetylglucosamine 2-epimerase family.</text>
</comment>
<evidence type="ECO:0000313" key="3">
    <source>
        <dbReference type="EMBL" id="TMJ01030.1"/>
    </source>
</evidence>
<dbReference type="EC" id="5.1.3.14" evidence="3"/>
<sequence length="387" mass="42228">MKIVSVVGARPNFVKIAPLLREMRCQSWIMPMLVHTGQHYDQAMSAQFFRDLEIEPPEVNLGVGSASHAAQTAEVMRRLEPVLETTRPDLMLVVGDVNSTLAAALTAAKLGVPVAHVEAGLRSFDRRMPEEINRLLTDAIADLLFVTEESGQENLLREGVAPQKIHCVGNVMIDALELFRPRWAQSAIFDVLKLSPERPYAVVTLHRPSNVDDPGMLSGFMAAFGALAAHLPVIFPVHPRVSSRLRGGEGGQGTRPTGDRTITFLDPMSYLDFIALLSRARLVLTDSGGVQEETTALGVPCLTLRDTTERPATVTYGTNRVIGSDPDRVAPEALRTLADPPAPRGRPPLWDGQAARRIVSVLRQRGVDVTGAEHVRRDLVWVGAGTR</sequence>
<dbReference type="InterPro" id="IPR029767">
    <property type="entry name" value="WecB-like"/>
</dbReference>
<dbReference type="EMBL" id="VBAL01000109">
    <property type="protein sequence ID" value="TMJ01030.1"/>
    <property type="molecule type" value="Genomic_DNA"/>
</dbReference>